<accession>A0A1U7IRS0</accession>
<organism evidence="2 3">
    <name type="scientific">[Phormidium ambiguum] IAM M-71</name>
    <dbReference type="NCBI Taxonomy" id="454136"/>
    <lineage>
        <taxon>Bacteria</taxon>
        <taxon>Bacillati</taxon>
        <taxon>Cyanobacteriota</taxon>
        <taxon>Cyanophyceae</taxon>
        <taxon>Oscillatoriophycideae</taxon>
        <taxon>Aerosakkonematales</taxon>
        <taxon>Aerosakkonemataceae</taxon>
        <taxon>Floridanema</taxon>
    </lineage>
</organism>
<dbReference type="AlphaFoldDB" id="A0A1U7IRS0"/>
<dbReference type="RefSeq" id="WP_073592200.1">
    <property type="nucleotide sequence ID" value="NZ_MRCE01000003.1"/>
</dbReference>
<keyword evidence="1" id="KW-1133">Transmembrane helix</keyword>
<dbReference type="Pfam" id="PF19744">
    <property type="entry name" value="DUF6232"/>
    <property type="match status" value="1"/>
</dbReference>
<sequence length="182" mass="20935">MIPFQIITYFGWELLTTHPKGNWGELKNCSQAKLFILNFTTLNSLEMVAPQETLYDRGGIRITSTVLQQGNNFYRIRDLHRFNRSEDKRVVNQVRNDLLIFGILLLIFGLLLVNPLAIIIGIIIIMIALNSSFEQVDYILTITTNKNQEIRIVRNSGEDRANLERALERAFYYSTPGREGAN</sequence>
<dbReference type="Proteomes" id="UP000185860">
    <property type="component" value="Unassembled WGS sequence"/>
</dbReference>
<gene>
    <name evidence="2" type="ORF">NIES2119_04225</name>
</gene>
<comment type="caution">
    <text evidence="2">The sequence shown here is derived from an EMBL/GenBank/DDBJ whole genome shotgun (WGS) entry which is preliminary data.</text>
</comment>
<name>A0A1U7IRS0_9CYAN</name>
<keyword evidence="1" id="KW-0472">Membrane</keyword>
<feature type="transmembrane region" description="Helical" evidence="1">
    <location>
        <begin position="98"/>
        <end position="129"/>
    </location>
</feature>
<reference evidence="2 3" key="1">
    <citation type="submission" date="2016-11" db="EMBL/GenBank/DDBJ databases">
        <title>Draft Genome Sequences of Nine Cyanobacterial Strains from Diverse Habitats.</title>
        <authorList>
            <person name="Zhu T."/>
            <person name="Hou S."/>
            <person name="Lu X."/>
            <person name="Hess W.R."/>
        </authorList>
    </citation>
    <scope>NUCLEOTIDE SEQUENCE [LARGE SCALE GENOMIC DNA]</scope>
    <source>
        <strain evidence="2 3">IAM M-71</strain>
    </source>
</reference>
<dbReference type="STRING" id="454136.NIES2119_04225"/>
<protein>
    <submittedName>
        <fullName evidence="2">Uncharacterized protein</fullName>
    </submittedName>
</protein>
<dbReference type="InterPro" id="IPR045629">
    <property type="entry name" value="DUF6232"/>
</dbReference>
<proteinExistence type="predicted"/>
<evidence type="ECO:0000256" key="1">
    <source>
        <dbReference type="SAM" id="Phobius"/>
    </source>
</evidence>
<evidence type="ECO:0000313" key="3">
    <source>
        <dbReference type="Proteomes" id="UP000185860"/>
    </source>
</evidence>
<dbReference type="EMBL" id="MRCE01000003">
    <property type="protein sequence ID" value="OKH40137.1"/>
    <property type="molecule type" value="Genomic_DNA"/>
</dbReference>
<keyword evidence="1" id="KW-0812">Transmembrane</keyword>
<evidence type="ECO:0000313" key="2">
    <source>
        <dbReference type="EMBL" id="OKH40137.1"/>
    </source>
</evidence>